<name>L8J6J0_9GAMM</name>
<dbReference type="EMBL" id="AMZO01000057">
    <property type="protein sequence ID" value="ELR63092.1"/>
    <property type="molecule type" value="Genomic_DNA"/>
</dbReference>
<evidence type="ECO:0000313" key="3">
    <source>
        <dbReference type="Proteomes" id="UP000011134"/>
    </source>
</evidence>
<keyword evidence="1" id="KW-0472">Membrane</keyword>
<keyword evidence="1" id="KW-0812">Transmembrane</keyword>
<comment type="caution">
    <text evidence="2">The sequence shown here is derived from an EMBL/GenBank/DDBJ whole genome shotgun (WGS) entry which is preliminary data.</text>
</comment>
<sequence length="173" mass="19272">MTEKSFLIEYGASIIAVSASLLTAIVTLSFNWLNKRTDHAFQEKQDAIKREVEFKNNYVIEPIMTFIKKDIIMAQAVYAKGSSGDESIEIDCSTQAENLYIASLAASISPDMAEKIRLYGHEKISLNTCALASSKDDGKDLDKAYKCLLKLEQYASQIIEDLCTHCSGVREKT</sequence>
<organism evidence="2 3">
    <name type="scientific">Photobacterium marinum</name>
    <dbReference type="NCBI Taxonomy" id="1056511"/>
    <lineage>
        <taxon>Bacteria</taxon>
        <taxon>Pseudomonadati</taxon>
        <taxon>Pseudomonadota</taxon>
        <taxon>Gammaproteobacteria</taxon>
        <taxon>Vibrionales</taxon>
        <taxon>Vibrionaceae</taxon>
        <taxon>Photobacterium</taxon>
    </lineage>
</organism>
<dbReference type="AlphaFoldDB" id="L8J6J0"/>
<reference evidence="2 3" key="1">
    <citation type="submission" date="2012-12" db="EMBL/GenBank/DDBJ databases">
        <title>Genome Assembly of Photobacterium sp. AK15.</title>
        <authorList>
            <person name="Khatri I."/>
            <person name="Vaidya B."/>
            <person name="Srinivas T.N.R."/>
            <person name="Subramanian S."/>
            <person name="Pinnaka A."/>
        </authorList>
    </citation>
    <scope>NUCLEOTIDE SEQUENCE [LARGE SCALE GENOMIC DNA]</scope>
    <source>
        <strain evidence="2 3">AK15</strain>
    </source>
</reference>
<dbReference type="Proteomes" id="UP000011134">
    <property type="component" value="Unassembled WGS sequence"/>
</dbReference>
<evidence type="ECO:0000256" key="1">
    <source>
        <dbReference type="SAM" id="Phobius"/>
    </source>
</evidence>
<protein>
    <submittedName>
        <fullName evidence="2">Uncharacterized protein</fullName>
    </submittedName>
</protein>
<gene>
    <name evidence="2" type="ORF">C942_04106</name>
</gene>
<keyword evidence="3" id="KW-1185">Reference proteome</keyword>
<accession>L8J6J0</accession>
<dbReference type="PATRIC" id="fig|1056511.3.peg.4918"/>
<evidence type="ECO:0000313" key="2">
    <source>
        <dbReference type="EMBL" id="ELR63092.1"/>
    </source>
</evidence>
<proteinExistence type="predicted"/>
<dbReference type="RefSeq" id="WP_007471440.1">
    <property type="nucleotide sequence ID" value="NZ_AMZO01000057.1"/>
</dbReference>
<feature type="transmembrane region" description="Helical" evidence="1">
    <location>
        <begin position="12"/>
        <end position="33"/>
    </location>
</feature>
<keyword evidence="1" id="KW-1133">Transmembrane helix</keyword>